<protein>
    <recommendedName>
        <fullName evidence="1">Ricin B lectin domain-containing protein</fullName>
    </recommendedName>
</protein>
<reference evidence="2" key="1">
    <citation type="submission" date="2022-01" db="EMBL/GenBank/DDBJ databases">
        <title>Comparative genomics reveals a dynamic genome evolution in the ectomycorrhizal milk-cap (Lactarius) mushrooms.</title>
        <authorList>
            <consortium name="DOE Joint Genome Institute"/>
            <person name="Lebreton A."/>
            <person name="Tang N."/>
            <person name="Kuo A."/>
            <person name="LaButti K."/>
            <person name="Drula E."/>
            <person name="Barry K."/>
            <person name="Clum A."/>
            <person name="Lipzen A."/>
            <person name="Mousain D."/>
            <person name="Ng V."/>
            <person name="Wang R."/>
            <person name="Wang X."/>
            <person name="Dai Y."/>
            <person name="Henrissat B."/>
            <person name="Grigoriev I.V."/>
            <person name="Guerin-Laguette A."/>
            <person name="Yu F."/>
            <person name="Martin F.M."/>
        </authorList>
    </citation>
    <scope>NUCLEOTIDE SEQUENCE</scope>
    <source>
        <strain evidence="2">QP</strain>
    </source>
</reference>
<dbReference type="SUPFAM" id="SSF50370">
    <property type="entry name" value="Ricin B-like lectins"/>
    <property type="match status" value="1"/>
</dbReference>
<keyword evidence="3" id="KW-1185">Reference proteome</keyword>
<dbReference type="EMBL" id="JAKELL010000090">
    <property type="protein sequence ID" value="KAH8983301.1"/>
    <property type="molecule type" value="Genomic_DNA"/>
</dbReference>
<dbReference type="CDD" id="cd23422">
    <property type="entry name" value="beta-trefoil_Ricin_MPL_CNL"/>
    <property type="match status" value="1"/>
</dbReference>
<gene>
    <name evidence="2" type="ORF">EDB92DRAFT_1891385</name>
</gene>
<dbReference type="AlphaFoldDB" id="A0AAD4L9R7"/>
<dbReference type="InterPro" id="IPR000772">
    <property type="entry name" value="Ricin_B_lectin"/>
</dbReference>
<dbReference type="Gene3D" id="2.80.10.50">
    <property type="match status" value="1"/>
</dbReference>
<sequence>MSIKSGQRYKITNQLTELAVDLNGGNNKSIIGWTPHGGENQQWIIDEQVNGQWTIRSVSSQKYLGIEKAPDNGTHLVVLDKPQFWDIEILPDSNDPTKPSVKYVLSHTSLAIASDLEFL</sequence>
<evidence type="ECO:0000259" key="1">
    <source>
        <dbReference type="Pfam" id="PF14200"/>
    </source>
</evidence>
<proteinExistence type="predicted"/>
<accession>A0AAD4L9R7</accession>
<feature type="domain" description="Ricin B lectin" evidence="1">
    <location>
        <begin position="6"/>
        <end position="77"/>
    </location>
</feature>
<evidence type="ECO:0000313" key="2">
    <source>
        <dbReference type="EMBL" id="KAH8983301.1"/>
    </source>
</evidence>
<dbReference type="Pfam" id="PF14200">
    <property type="entry name" value="RicinB_lectin_2"/>
    <property type="match status" value="1"/>
</dbReference>
<organism evidence="2 3">
    <name type="scientific">Lactarius akahatsu</name>
    <dbReference type="NCBI Taxonomy" id="416441"/>
    <lineage>
        <taxon>Eukaryota</taxon>
        <taxon>Fungi</taxon>
        <taxon>Dikarya</taxon>
        <taxon>Basidiomycota</taxon>
        <taxon>Agaricomycotina</taxon>
        <taxon>Agaricomycetes</taxon>
        <taxon>Russulales</taxon>
        <taxon>Russulaceae</taxon>
        <taxon>Lactarius</taxon>
    </lineage>
</organism>
<name>A0AAD4L9R7_9AGAM</name>
<dbReference type="Proteomes" id="UP001201163">
    <property type="component" value="Unassembled WGS sequence"/>
</dbReference>
<dbReference type="InterPro" id="IPR035992">
    <property type="entry name" value="Ricin_B-like_lectins"/>
</dbReference>
<comment type="caution">
    <text evidence="2">The sequence shown here is derived from an EMBL/GenBank/DDBJ whole genome shotgun (WGS) entry which is preliminary data.</text>
</comment>
<evidence type="ECO:0000313" key="3">
    <source>
        <dbReference type="Proteomes" id="UP001201163"/>
    </source>
</evidence>